<protein>
    <recommendedName>
        <fullName evidence="2">CHAT domain-containing protein</fullName>
    </recommendedName>
</protein>
<comment type="caution">
    <text evidence="3">The sequence shown here is derived from an EMBL/GenBank/DDBJ whole genome shotgun (WGS) entry which is preliminary data.</text>
</comment>
<organism evidence="3 4">
    <name type="scientific">Rhizoctonia solani</name>
    <dbReference type="NCBI Taxonomy" id="456999"/>
    <lineage>
        <taxon>Eukaryota</taxon>
        <taxon>Fungi</taxon>
        <taxon>Dikarya</taxon>
        <taxon>Basidiomycota</taxon>
        <taxon>Agaricomycotina</taxon>
        <taxon>Agaricomycetes</taxon>
        <taxon>Cantharellales</taxon>
        <taxon>Ceratobasidiaceae</taxon>
        <taxon>Rhizoctonia</taxon>
    </lineage>
</organism>
<dbReference type="PROSITE" id="PS50005">
    <property type="entry name" value="TPR"/>
    <property type="match status" value="1"/>
</dbReference>
<dbReference type="SUPFAM" id="SSF81901">
    <property type="entry name" value="HCP-like"/>
    <property type="match status" value="1"/>
</dbReference>
<evidence type="ECO:0000313" key="4">
    <source>
        <dbReference type="Proteomes" id="UP000663827"/>
    </source>
</evidence>
<dbReference type="Gene3D" id="1.25.40.10">
    <property type="entry name" value="Tetratricopeptide repeat domain"/>
    <property type="match status" value="2"/>
</dbReference>
<dbReference type="AlphaFoldDB" id="A0A8H3EE78"/>
<keyword evidence="1" id="KW-0802">TPR repeat</keyword>
<dbReference type="PANTHER" id="PTHR19959">
    <property type="entry name" value="KINESIN LIGHT CHAIN"/>
    <property type="match status" value="1"/>
</dbReference>
<dbReference type="InterPro" id="IPR011990">
    <property type="entry name" value="TPR-like_helical_dom_sf"/>
</dbReference>
<dbReference type="Proteomes" id="UP000663827">
    <property type="component" value="Unassembled WGS sequence"/>
</dbReference>
<sequence>MGPNGLDRLGCSYLNIFRHHGNLSDLDKSIEYYSRAVALTPDGHPGISDRLACLGVAHADRFRCLGHLGDLEKWIECDSRAVALTPDGHPNISDRLATLGVSYANRFRRLEHMEDLEKWIDCDSRAVTLTPDGHPNLSDRLATLGVSYANRFRRLEHVEDLEKEIDCNSRALALTPDGHPGMSDRLATLGVSYNNRFRCLGQLEDLEKAIEYKSRALAFTLDGHSGMLDRLVSLGMSHTDRFGRLEHLEDLDKAIEYYSRALILTSGGHPDMPRRLTCLRSSYSDRFRRLGHIEDLEKTIECDSRALELIPEGHPDLPCRYFGHGLSCLSHYEHTGSVSYLNSSFSSFRAASQLSTGVPQDRFQYALRWAKLASQHTHPDIIDAYRTAIDLLPQFIWLGATPHQQYHDISTAETLASDAASAAIRSSDYSLALEWLEHARCVVWSQSLMLCSPLDQLPSSDSHLATQLKAIAVQFYNSTSSEIQVPSMTLEQIGHQRIRLASQYQSLLAQIRRLPEFEDFLQPVKANKLSRVARNGPVVVVKCNTDCCDALFIMPGWDTIRYLALPDFNEQKAHQARSDLEAPLRYMNLRERGVKFLGQPVHKDQIGSVLLTLWRDIVKPVLDYLGYLDDIPVESLPHITWCPAGTLSFLPLHAAGDYSQPRSRIFDYVISSYTPTVTALLASNSSSLDQGCPLRSLLTVGQATTPGHNPLPGTVPELAHVQAHTHNKAQYSQLVDDEATTTSVLDAMEHHDWVHLACHAHQNVTNPTKSGFYLRDDILDLASIVQEQRASLPVRLPDSHR</sequence>
<dbReference type="InterPro" id="IPR024983">
    <property type="entry name" value="CHAT_dom"/>
</dbReference>
<dbReference type="Pfam" id="PF12770">
    <property type="entry name" value="CHAT"/>
    <property type="match status" value="1"/>
</dbReference>
<accession>A0A8H3EE78</accession>
<gene>
    <name evidence="3" type="ORF">RDB_LOCUS185750</name>
</gene>
<evidence type="ECO:0000313" key="3">
    <source>
        <dbReference type="EMBL" id="CAE7230855.1"/>
    </source>
</evidence>
<dbReference type="InterPro" id="IPR019734">
    <property type="entry name" value="TPR_rpt"/>
</dbReference>
<reference evidence="3" key="1">
    <citation type="submission" date="2021-01" db="EMBL/GenBank/DDBJ databases">
        <authorList>
            <person name="Kaushik A."/>
        </authorList>
    </citation>
    <scope>NUCLEOTIDE SEQUENCE</scope>
    <source>
        <strain evidence="3">AG5</strain>
    </source>
</reference>
<dbReference type="EMBL" id="CAJNJQ010006535">
    <property type="protein sequence ID" value="CAE7230855.1"/>
    <property type="molecule type" value="Genomic_DNA"/>
</dbReference>
<dbReference type="PANTHER" id="PTHR19959:SF119">
    <property type="entry name" value="FUNGAL LIPASE-LIKE DOMAIN-CONTAINING PROTEIN"/>
    <property type="match status" value="1"/>
</dbReference>
<evidence type="ECO:0000259" key="2">
    <source>
        <dbReference type="Pfam" id="PF12770"/>
    </source>
</evidence>
<name>A0A8H3EE78_9AGAM</name>
<feature type="domain" description="CHAT" evidence="2">
    <location>
        <begin position="612"/>
        <end position="786"/>
    </location>
</feature>
<proteinExistence type="predicted"/>
<feature type="repeat" description="TPR" evidence="1">
    <location>
        <begin position="10"/>
        <end position="43"/>
    </location>
</feature>
<evidence type="ECO:0000256" key="1">
    <source>
        <dbReference type="PROSITE-ProRule" id="PRU00339"/>
    </source>
</evidence>